<evidence type="ECO:0000313" key="2">
    <source>
        <dbReference type="Proteomes" id="UP000287651"/>
    </source>
</evidence>
<reference evidence="1 2" key="1">
    <citation type="journal article" date="2014" name="Agronomy (Basel)">
        <title>A Draft Genome Sequence for Ensete ventricosum, the Drought-Tolerant Tree Against Hunger.</title>
        <authorList>
            <person name="Harrison J."/>
            <person name="Moore K.A."/>
            <person name="Paszkiewicz K."/>
            <person name="Jones T."/>
            <person name="Grant M."/>
            <person name="Ambacheew D."/>
            <person name="Muzemil S."/>
            <person name="Studholme D.J."/>
        </authorList>
    </citation>
    <scope>NUCLEOTIDE SEQUENCE [LARGE SCALE GENOMIC DNA]</scope>
</reference>
<protein>
    <submittedName>
        <fullName evidence="1">Uncharacterized protein</fullName>
    </submittedName>
</protein>
<sequence length="152" mass="16353">MAGQGATLVLHTSWFNCSSWIRAKEIAAIRVYGCRTFTSPRISGFRPSIKFLRDVISSGPPPIISRCSAESTQKVLSHCPTIASADIAIEVNGVFKAVDNTTASFSARLTSPSKVNCRQIFTAVDNTMTSFSARLTSSSKSIAVRSSSRLTT</sequence>
<dbReference type="Proteomes" id="UP000287651">
    <property type="component" value="Unassembled WGS sequence"/>
</dbReference>
<comment type="caution">
    <text evidence="1">The sequence shown here is derived from an EMBL/GenBank/DDBJ whole genome shotgun (WGS) entry which is preliminary data.</text>
</comment>
<name>A0A426XCD3_ENSVE</name>
<evidence type="ECO:0000313" key="1">
    <source>
        <dbReference type="EMBL" id="RRT37133.1"/>
    </source>
</evidence>
<dbReference type="AlphaFoldDB" id="A0A426XCD3"/>
<organism evidence="1 2">
    <name type="scientific">Ensete ventricosum</name>
    <name type="common">Abyssinian banana</name>
    <name type="synonym">Musa ensete</name>
    <dbReference type="NCBI Taxonomy" id="4639"/>
    <lineage>
        <taxon>Eukaryota</taxon>
        <taxon>Viridiplantae</taxon>
        <taxon>Streptophyta</taxon>
        <taxon>Embryophyta</taxon>
        <taxon>Tracheophyta</taxon>
        <taxon>Spermatophyta</taxon>
        <taxon>Magnoliopsida</taxon>
        <taxon>Liliopsida</taxon>
        <taxon>Zingiberales</taxon>
        <taxon>Musaceae</taxon>
        <taxon>Ensete</taxon>
    </lineage>
</organism>
<proteinExistence type="predicted"/>
<dbReference type="EMBL" id="AMZH03022648">
    <property type="protein sequence ID" value="RRT37133.1"/>
    <property type="molecule type" value="Genomic_DNA"/>
</dbReference>
<gene>
    <name evidence="1" type="ORF">B296_00036714</name>
</gene>
<accession>A0A426XCD3</accession>